<protein>
    <submittedName>
        <fullName evidence="8">Uncharacterized BCR, YitT family COG1284</fullName>
    </submittedName>
</protein>
<dbReference type="Pfam" id="PF10035">
    <property type="entry name" value="DUF2179"/>
    <property type="match status" value="1"/>
</dbReference>
<gene>
    <name evidence="8" type="ORF">NCTC11157_01834</name>
</gene>
<feature type="domain" description="DUF2179" evidence="7">
    <location>
        <begin position="265"/>
        <end position="319"/>
    </location>
</feature>
<dbReference type="Gene3D" id="3.30.70.120">
    <property type="match status" value="1"/>
</dbReference>
<dbReference type="InterPro" id="IPR015867">
    <property type="entry name" value="N-reg_PII/ATP_PRibTrfase_C"/>
</dbReference>
<feature type="transmembrane region" description="Helical" evidence="6">
    <location>
        <begin position="85"/>
        <end position="102"/>
    </location>
</feature>
<name>A0A379E042_9BACT</name>
<proteinExistence type="predicted"/>
<dbReference type="Pfam" id="PF02588">
    <property type="entry name" value="YitT_membrane"/>
    <property type="match status" value="1"/>
</dbReference>
<dbReference type="EMBL" id="UGTL01000001">
    <property type="protein sequence ID" value="SUB86088.1"/>
    <property type="molecule type" value="Genomic_DNA"/>
</dbReference>
<reference evidence="8 9" key="1">
    <citation type="submission" date="2018-06" db="EMBL/GenBank/DDBJ databases">
        <authorList>
            <consortium name="Pathogen Informatics"/>
            <person name="Doyle S."/>
        </authorList>
    </citation>
    <scope>NUCLEOTIDE SEQUENCE [LARGE SCALE GENOMIC DNA]</scope>
    <source>
        <strain evidence="8 9">NCTC11157</strain>
    </source>
</reference>
<dbReference type="CDD" id="cd16380">
    <property type="entry name" value="YitT_C"/>
    <property type="match status" value="1"/>
</dbReference>
<keyword evidence="4 6" id="KW-1133">Transmembrane helix</keyword>
<evidence type="ECO:0000256" key="1">
    <source>
        <dbReference type="ARBA" id="ARBA00004651"/>
    </source>
</evidence>
<feature type="transmembrane region" description="Helical" evidence="6">
    <location>
        <begin position="109"/>
        <end position="126"/>
    </location>
</feature>
<dbReference type="PANTHER" id="PTHR33545">
    <property type="entry name" value="UPF0750 MEMBRANE PROTEIN YITT-RELATED"/>
    <property type="match status" value="1"/>
</dbReference>
<evidence type="ECO:0000313" key="8">
    <source>
        <dbReference type="EMBL" id="SUB86088.1"/>
    </source>
</evidence>
<dbReference type="InterPro" id="IPR003740">
    <property type="entry name" value="YitT"/>
</dbReference>
<evidence type="ECO:0000256" key="2">
    <source>
        <dbReference type="ARBA" id="ARBA00022475"/>
    </source>
</evidence>
<evidence type="ECO:0000256" key="4">
    <source>
        <dbReference type="ARBA" id="ARBA00022989"/>
    </source>
</evidence>
<evidence type="ECO:0000256" key="3">
    <source>
        <dbReference type="ARBA" id="ARBA00022692"/>
    </source>
</evidence>
<evidence type="ECO:0000259" key="7">
    <source>
        <dbReference type="Pfam" id="PF10035"/>
    </source>
</evidence>
<organism evidence="8 9">
    <name type="scientific">Prevotella disiens</name>
    <dbReference type="NCBI Taxonomy" id="28130"/>
    <lineage>
        <taxon>Bacteria</taxon>
        <taxon>Pseudomonadati</taxon>
        <taxon>Bacteroidota</taxon>
        <taxon>Bacteroidia</taxon>
        <taxon>Bacteroidales</taxon>
        <taxon>Prevotellaceae</taxon>
        <taxon>Prevotella</taxon>
    </lineage>
</organism>
<comment type="subcellular location">
    <subcellularLocation>
        <location evidence="1">Cell membrane</location>
        <topology evidence="1">Multi-pass membrane protein</topology>
    </subcellularLocation>
</comment>
<accession>A0A379E042</accession>
<feature type="transmembrane region" description="Helical" evidence="6">
    <location>
        <begin position="39"/>
        <end position="60"/>
    </location>
</feature>
<evidence type="ECO:0000256" key="6">
    <source>
        <dbReference type="SAM" id="Phobius"/>
    </source>
</evidence>
<keyword evidence="5 6" id="KW-0472">Membrane</keyword>
<dbReference type="PANTHER" id="PTHR33545:SF5">
    <property type="entry name" value="UPF0750 MEMBRANE PROTEIN YITT"/>
    <property type="match status" value="1"/>
</dbReference>
<dbReference type="AlphaFoldDB" id="A0A379E042"/>
<keyword evidence="3 6" id="KW-0812">Transmembrane</keyword>
<feature type="transmembrane region" description="Helical" evidence="6">
    <location>
        <begin position="146"/>
        <end position="164"/>
    </location>
</feature>
<dbReference type="InterPro" id="IPR019264">
    <property type="entry name" value="DUF2179"/>
</dbReference>
<dbReference type="Proteomes" id="UP000254072">
    <property type="component" value="Unassembled WGS sequence"/>
</dbReference>
<dbReference type="InterPro" id="IPR051461">
    <property type="entry name" value="UPF0750_membrane"/>
</dbReference>
<evidence type="ECO:0000313" key="9">
    <source>
        <dbReference type="Proteomes" id="UP000254072"/>
    </source>
</evidence>
<evidence type="ECO:0000256" key="5">
    <source>
        <dbReference type="ARBA" id="ARBA00023136"/>
    </source>
</evidence>
<keyword evidence="2" id="KW-1003">Cell membrane</keyword>
<dbReference type="GO" id="GO:0005886">
    <property type="term" value="C:plasma membrane"/>
    <property type="evidence" value="ECO:0007669"/>
    <property type="project" value="UniProtKB-SubCell"/>
</dbReference>
<sequence>MQVIITKRILGFRKTKNVLHNDKKMTINQQLIRSEVKDYVFTTLGLFLYAAAFTVFLMPYEIVTGGVTGLSAIIYYATEFKLENTYMIINVALLGVALKILGLKFMMKTIYAIVVLYFMLKFAQQLMPVDASGHFVKVLGEDQKFMSLIVGCCITGTGMAVIFLNGSSMGGTDIVAACINKYKDISLGQVLMAVDICIISTCMLFPQFGTYIERFHKVVFGLCTMFIECFMLDHVMNLRRQSVQFLIFSKKYEEIADAIMQERDRGITILDGHGWYTGKDVKVICLMAKRNESQSIFRIVKIIDPLAFVSQSSVIGVFGEGFDRIKVSTKNAEKVLSQVYPNGDSTIKEEQ</sequence>
<feature type="transmembrane region" description="Helical" evidence="6">
    <location>
        <begin position="185"/>
        <end position="206"/>
    </location>
</feature>